<evidence type="ECO:0000259" key="2">
    <source>
        <dbReference type="Pfam" id="PF08659"/>
    </source>
</evidence>
<dbReference type="RefSeq" id="WP_117355636.1">
    <property type="nucleotide sequence ID" value="NZ_QURH01000013.1"/>
</dbReference>
<comment type="caution">
    <text evidence="3">The sequence shown here is derived from an EMBL/GenBank/DDBJ whole genome shotgun (WGS) entry which is preliminary data.</text>
</comment>
<sequence>MGTYLITGATGGIGGAAAELLRDRGHELILTGRSPERLAAVQARLSGGAHARTQEFRQVSADRAAGPSDGGRGAGHGGTATDTRVTTLPLDLGA</sequence>
<evidence type="ECO:0000313" key="3">
    <source>
        <dbReference type="EMBL" id="RFU43479.1"/>
    </source>
</evidence>
<dbReference type="Pfam" id="PF08659">
    <property type="entry name" value="KR"/>
    <property type="match status" value="1"/>
</dbReference>
<dbReference type="InterPro" id="IPR036291">
    <property type="entry name" value="NAD(P)-bd_dom_sf"/>
</dbReference>
<reference evidence="3 4" key="1">
    <citation type="submission" date="2018-08" db="EMBL/GenBank/DDBJ databases">
        <title>Actinomadura jelena sp. nov., a novel Actinomycete isolated from soil in Chad.</title>
        <authorList>
            <person name="Shi L."/>
        </authorList>
    </citation>
    <scope>NUCLEOTIDE SEQUENCE [LARGE SCALE GENOMIC DNA]</scope>
    <source>
        <strain evidence="3 4">NEAU-G17</strain>
    </source>
</reference>
<dbReference type="Gene3D" id="3.40.50.720">
    <property type="entry name" value="NAD(P)-binding Rossmann-like Domain"/>
    <property type="match status" value="1"/>
</dbReference>
<proteinExistence type="predicted"/>
<gene>
    <name evidence="3" type="ORF">DZF91_01000</name>
</gene>
<evidence type="ECO:0000313" key="4">
    <source>
        <dbReference type="Proteomes" id="UP000261811"/>
    </source>
</evidence>
<organism evidence="3 4">
    <name type="scientific">Actinomadura logoneensis</name>
    <dbReference type="NCBI Taxonomy" id="2293572"/>
    <lineage>
        <taxon>Bacteria</taxon>
        <taxon>Bacillati</taxon>
        <taxon>Actinomycetota</taxon>
        <taxon>Actinomycetes</taxon>
        <taxon>Streptosporangiales</taxon>
        <taxon>Thermomonosporaceae</taxon>
        <taxon>Actinomadura</taxon>
    </lineage>
</organism>
<dbReference type="SUPFAM" id="SSF51735">
    <property type="entry name" value="NAD(P)-binding Rossmann-fold domains"/>
    <property type="match status" value="1"/>
</dbReference>
<accession>A0A372JU54</accession>
<keyword evidence="4" id="KW-1185">Reference proteome</keyword>
<feature type="domain" description="Ketoreductase (KR)" evidence="2">
    <location>
        <begin position="2"/>
        <end position="46"/>
    </location>
</feature>
<dbReference type="InterPro" id="IPR013968">
    <property type="entry name" value="PKS_KR"/>
</dbReference>
<dbReference type="Proteomes" id="UP000261811">
    <property type="component" value="Unassembled WGS sequence"/>
</dbReference>
<name>A0A372JU54_9ACTN</name>
<feature type="region of interest" description="Disordered" evidence="1">
    <location>
        <begin position="49"/>
        <end position="94"/>
    </location>
</feature>
<protein>
    <submittedName>
        <fullName evidence="3">SDR family NAD(P)-dependent oxidoreductase</fullName>
    </submittedName>
</protein>
<feature type="non-terminal residue" evidence="3">
    <location>
        <position position="94"/>
    </location>
</feature>
<dbReference type="EMBL" id="QURH01000013">
    <property type="protein sequence ID" value="RFU43479.1"/>
    <property type="molecule type" value="Genomic_DNA"/>
</dbReference>
<feature type="compositionally biased region" description="Gly residues" evidence="1">
    <location>
        <begin position="68"/>
        <end position="78"/>
    </location>
</feature>
<evidence type="ECO:0000256" key="1">
    <source>
        <dbReference type="SAM" id="MobiDB-lite"/>
    </source>
</evidence>
<dbReference type="AlphaFoldDB" id="A0A372JU54"/>